<keyword evidence="12" id="KW-0999">Mitochondrion inner membrane</keyword>
<gene>
    <name evidence="12" type="primary">PSD1</name>
    <name evidence="14" type="ORF">DMC30DRAFT_44683</name>
</gene>
<evidence type="ECO:0000256" key="9">
    <source>
        <dbReference type="ARBA" id="ARBA00023239"/>
    </source>
</evidence>
<feature type="active site" description="Schiff-base intermediate with substrate; via pyruvic acid; for decarboxylase activity" evidence="12">
    <location>
        <position position="557"/>
    </location>
</feature>
<feature type="modified residue" description="Pyruvic acid (Ser); by autocatalysis" evidence="12">
    <location>
        <position position="557"/>
    </location>
</feature>
<feature type="chain" id="PRO_5023253301" description="Phosphatidylserine decarboxylase 1 alpha chain" evidence="12">
    <location>
        <begin position="557"/>
        <end position="588"/>
    </location>
</feature>
<feature type="topological domain" description="Mitochondrial matrix" evidence="12">
    <location>
        <begin position="1"/>
        <end position="164"/>
    </location>
</feature>
<reference evidence="14 15" key="1">
    <citation type="submission" date="2019-03" db="EMBL/GenBank/DDBJ databases">
        <title>Rhodosporidium diobovatum UCD-FST 08-225 genome sequencing, assembly, and annotation.</title>
        <authorList>
            <person name="Fakankun I.U."/>
            <person name="Fristensky B."/>
            <person name="Levin D.B."/>
        </authorList>
    </citation>
    <scope>NUCLEOTIDE SEQUENCE [LARGE SCALE GENOMIC DNA]</scope>
    <source>
        <strain evidence="14 15">UCD-FST 08-225</strain>
    </source>
</reference>
<keyword evidence="4 12" id="KW-0210">Decarboxylase</keyword>
<dbReference type="OrthoDB" id="4330at2759"/>
<feature type="region of interest" description="Disordered" evidence="13">
    <location>
        <begin position="1"/>
        <end position="22"/>
    </location>
</feature>
<feature type="compositionally biased region" description="Pro residues" evidence="13">
    <location>
        <begin position="1"/>
        <end position="11"/>
    </location>
</feature>
<evidence type="ECO:0000256" key="11">
    <source>
        <dbReference type="ARBA" id="ARBA00023317"/>
    </source>
</evidence>
<keyword evidence="8 12" id="KW-0594">Phospholipid biosynthesis</keyword>
<evidence type="ECO:0000256" key="5">
    <source>
        <dbReference type="ARBA" id="ARBA00022989"/>
    </source>
</evidence>
<evidence type="ECO:0000256" key="12">
    <source>
        <dbReference type="HAMAP-Rule" id="MF_03208"/>
    </source>
</evidence>
<feature type="active site" description="Charge relay system; for autoendoproteolytic cleavage activity" evidence="12">
    <location>
        <position position="443"/>
    </location>
</feature>
<dbReference type="InterPro" id="IPR003817">
    <property type="entry name" value="PS_Dcarbxylase"/>
</dbReference>
<dbReference type="InterPro" id="IPR033661">
    <property type="entry name" value="PSD_type1_euk"/>
</dbReference>
<comment type="subunit">
    <text evidence="12">Heterodimer of a large membrane-associated beta subunit and a small pyruvoyl-containing alpha subunit.</text>
</comment>
<comment type="pathway">
    <text evidence="1">Lipid metabolism.</text>
</comment>
<keyword evidence="11 12" id="KW-0670">Pyruvate</keyword>
<dbReference type="UniPathway" id="UPA00558">
    <property type="reaction ID" value="UER00616"/>
</dbReference>
<feature type="compositionally biased region" description="Basic and acidic residues" evidence="13">
    <location>
        <begin position="105"/>
        <end position="116"/>
    </location>
</feature>
<sequence length="588" mass="64262">MASLPPPPPFSTSPTLARMPQPARMPRWMPALRNRRAPLARQAHTASAAPAPPSASFRKRDLLLRGPQLLLRGPGLLLQAPKVVWRAPSAARAGTRRLLSTTIRRNREQRPVDHGIEQPQPGPSKRPYDEHPGQQQQQHEGQAHGQPESFASRLRNRWKSTPTKWSPIPVSLGAAVLVVLTLYKQASDKGKEPLSDGAVKVQGPWQVHVLGALPLRSVSRLYGLVNSVELPVWFRVPGYKFYSWVFGVNLDECEKSDLREYKSMSEFFMRRLKDGARPIADAPLVSPADGRVINFGVIEGGRIQSIKGATYSLEALLQGAGAATSEGQEGKQLGMPPHPHDVEGAKIDEKEFANVNGISYSLAELMGQTGDKSTESGAQGPPAKDASISDAEANKHRDAPKRSLSGDVAVATEIAKAAFEPREGNKLCFSVIYLAPGDYHRFHSPTNWVVERRRHFAGELFSVSPWMVGKLADLFVLNERVALLGRWRYGFFSMTPVGATNVGSIRINFDKSLRTNSPSRPIVPGTFSEATYGNASQLLGGQPLRAGDECGGFFLGSTIVLVFEAPQEFRFNISNGQKLKVGEAIGTI</sequence>
<feature type="chain" id="PRO_5023253300" description="Phosphatidylserine decarboxylase 1 beta chain" evidence="12">
    <location>
        <begin position="1"/>
        <end position="556"/>
    </location>
</feature>
<dbReference type="HAMAP" id="MF_03208">
    <property type="entry name" value="PS_decarb_PSD_B_type1_euk"/>
    <property type="match status" value="1"/>
</dbReference>
<dbReference type="STRING" id="5288.A0A5C5G2E1"/>
<keyword evidence="5 12" id="KW-1133">Transmembrane helix</keyword>
<feature type="region of interest" description="Disordered" evidence="13">
    <location>
        <begin position="96"/>
        <end position="147"/>
    </location>
</feature>
<dbReference type="Pfam" id="PF02666">
    <property type="entry name" value="PS_Dcarbxylase"/>
    <property type="match status" value="2"/>
</dbReference>
<feature type="topological domain" description="Mitochondrial intermembrane" evidence="12">
    <location>
        <begin position="184"/>
        <end position="588"/>
    </location>
</feature>
<comment type="similarity">
    <text evidence="12">Belongs to the phosphatidylserine decarboxylase family. PSD-B subfamily. Eukaryotic type I sub-subfamily.</text>
</comment>
<evidence type="ECO:0000256" key="3">
    <source>
        <dbReference type="ARBA" id="ARBA00022692"/>
    </source>
</evidence>
<keyword evidence="3 12" id="KW-0812">Transmembrane</keyword>
<keyword evidence="12" id="KW-0865">Zymogen</keyword>
<dbReference type="PANTHER" id="PTHR10067">
    <property type="entry name" value="PHOSPHATIDYLSERINE DECARBOXYLASE"/>
    <property type="match status" value="1"/>
</dbReference>
<keyword evidence="12" id="KW-0496">Mitochondrion</keyword>
<keyword evidence="15" id="KW-1185">Reference proteome</keyword>
<dbReference type="GO" id="GO:0004609">
    <property type="term" value="F:phosphatidylserine decarboxylase activity"/>
    <property type="evidence" value="ECO:0007669"/>
    <property type="project" value="UniProtKB-UniRule"/>
</dbReference>
<evidence type="ECO:0000256" key="10">
    <source>
        <dbReference type="ARBA" id="ARBA00023264"/>
    </source>
</evidence>
<evidence type="ECO:0000256" key="4">
    <source>
        <dbReference type="ARBA" id="ARBA00022793"/>
    </source>
</evidence>
<accession>A0A5C5G2E1</accession>
<evidence type="ECO:0000256" key="13">
    <source>
        <dbReference type="SAM" id="MobiDB-lite"/>
    </source>
</evidence>
<comment type="subcellular location">
    <molecule>Phosphatidylserine decarboxylase 1 beta chain</molecule>
    <subcellularLocation>
        <location evidence="12">Mitochondrion inner membrane</location>
        <topology evidence="12">Single-pass membrane protein</topology>
        <orientation evidence="12">Intermembrane side</orientation>
    </subcellularLocation>
</comment>
<feature type="active site" description="Charge relay system; for autoendoproteolytic cleavage activity" evidence="12">
    <location>
        <position position="289"/>
    </location>
</feature>
<evidence type="ECO:0000256" key="7">
    <source>
        <dbReference type="ARBA" id="ARBA00023136"/>
    </source>
</evidence>
<evidence type="ECO:0000256" key="6">
    <source>
        <dbReference type="ARBA" id="ARBA00023098"/>
    </source>
</evidence>
<dbReference type="EMBL" id="SOZI01000013">
    <property type="protein sequence ID" value="TNY23257.1"/>
    <property type="molecule type" value="Genomic_DNA"/>
</dbReference>
<organism evidence="14 15">
    <name type="scientific">Rhodotorula diobovata</name>
    <dbReference type="NCBI Taxonomy" id="5288"/>
    <lineage>
        <taxon>Eukaryota</taxon>
        <taxon>Fungi</taxon>
        <taxon>Dikarya</taxon>
        <taxon>Basidiomycota</taxon>
        <taxon>Pucciniomycotina</taxon>
        <taxon>Microbotryomycetes</taxon>
        <taxon>Sporidiobolales</taxon>
        <taxon>Sporidiobolaceae</taxon>
        <taxon>Rhodotorula</taxon>
    </lineage>
</organism>
<keyword evidence="7 12" id="KW-0472">Membrane</keyword>
<keyword evidence="10 12" id="KW-1208">Phospholipid metabolism</keyword>
<proteinExistence type="inferred from homology"/>
<feature type="active site" description="Charge relay system; for autoendoproteolytic cleavage activity" evidence="12">
    <location>
        <position position="557"/>
    </location>
</feature>
<comment type="function">
    <text evidence="12">Catalyzes the formation of phosphatidylethanolamine (PtdEtn) from phosphatidylserine (PtdSer). Plays a central role in phospholipid metabolism and in the interorganelle trafficking of phosphatidylserine.</text>
</comment>
<dbReference type="InterPro" id="IPR033177">
    <property type="entry name" value="PSD-B"/>
</dbReference>
<keyword evidence="9 12" id="KW-0456">Lyase</keyword>
<feature type="region of interest" description="Disordered" evidence="13">
    <location>
        <begin position="369"/>
        <end position="404"/>
    </location>
</feature>
<comment type="catalytic activity">
    <reaction evidence="12">
        <text>a 1,2-diacyl-sn-glycero-3-phospho-L-serine + H(+) = a 1,2-diacyl-sn-glycero-3-phosphoethanolamine + CO2</text>
        <dbReference type="Rhea" id="RHEA:20828"/>
        <dbReference type="ChEBI" id="CHEBI:15378"/>
        <dbReference type="ChEBI" id="CHEBI:16526"/>
        <dbReference type="ChEBI" id="CHEBI:57262"/>
        <dbReference type="ChEBI" id="CHEBI:64612"/>
        <dbReference type="EC" id="4.1.1.65"/>
    </reaction>
</comment>
<dbReference type="GO" id="GO:0016540">
    <property type="term" value="P:protein autoprocessing"/>
    <property type="evidence" value="ECO:0007669"/>
    <property type="project" value="UniProtKB-UniRule"/>
</dbReference>
<evidence type="ECO:0000313" key="15">
    <source>
        <dbReference type="Proteomes" id="UP000311382"/>
    </source>
</evidence>
<comment type="subcellular location">
    <molecule>Phosphatidylserine decarboxylase 1 alpha chain</molecule>
    <subcellularLocation>
        <location evidence="12">Mitochondrion inner membrane</location>
        <topology evidence="12">Peripheral membrane protein</topology>
        <orientation evidence="12">Intermembrane side</orientation>
    </subcellularLocation>
    <text evidence="12">Anchored to the mitochondrial inner membrane through its interaction with the integral membrane beta chain.</text>
</comment>
<comment type="caution">
    <text evidence="14">The sequence shown here is derived from an EMBL/GenBank/DDBJ whole genome shotgun (WGS) entry which is preliminary data.</text>
</comment>
<comment type="cofactor">
    <cofactor evidence="12">
        <name>pyruvate</name>
        <dbReference type="ChEBI" id="CHEBI:15361"/>
    </cofactor>
    <text evidence="12">Binds 1 pyruvoyl group covalently per subunit.</text>
</comment>
<feature type="region of interest" description="Disordered" evidence="13">
    <location>
        <begin position="323"/>
        <end position="343"/>
    </location>
</feature>
<name>A0A5C5G2E1_9BASI</name>
<evidence type="ECO:0000313" key="14">
    <source>
        <dbReference type="EMBL" id="TNY23257.1"/>
    </source>
</evidence>
<keyword evidence="2 12" id="KW-0444">Lipid biosynthesis</keyword>
<feature type="compositionally biased region" description="Low complexity" evidence="13">
    <location>
        <begin position="133"/>
        <end position="147"/>
    </location>
</feature>
<dbReference type="EC" id="4.1.1.65" evidence="12"/>
<protein>
    <recommendedName>
        <fullName evidence="12">Phosphatidylserine decarboxylase proenzyme 1, mitochondrial</fullName>
        <ecNumber evidence="12">4.1.1.65</ecNumber>
    </recommendedName>
    <component>
        <recommendedName>
            <fullName evidence="12">Phosphatidylserine decarboxylase 1 beta chain</fullName>
        </recommendedName>
    </component>
    <component>
        <recommendedName>
            <fullName evidence="12">Phosphatidylserine decarboxylase 1 alpha chain</fullName>
        </recommendedName>
    </component>
</protein>
<dbReference type="Proteomes" id="UP000311382">
    <property type="component" value="Unassembled WGS sequence"/>
</dbReference>
<feature type="site" description="Cleavage (non-hydrolytic); by autocatalysis" evidence="12">
    <location>
        <begin position="556"/>
        <end position="557"/>
    </location>
</feature>
<evidence type="ECO:0000256" key="1">
    <source>
        <dbReference type="ARBA" id="ARBA00005189"/>
    </source>
</evidence>
<dbReference type="NCBIfam" id="TIGR00163">
    <property type="entry name" value="PS_decarb"/>
    <property type="match status" value="1"/>
</dbReference>
<dbReference type="PANTHER" id="PTHR10067:SF6">
    <property type="entry name" value="PHOSPHATIDYLSERINE DECARBOXYLASE PROENZYME, MITOCHONDRIAL"/>
    <property type="match status" value="1"/>
</dbReference>
<dbReference type="GO" id="GO:0006646">
    <property type="term" value="P:phosphatidylethanolamine biosynthetic process"/>
    <property type="evidence" value="ECO:0007669"/>
    <property type="project" value="UniProtKB-UniRule"/>
</dbReference>
<feature type="compositionally biased region" description="Basic and acidic residues" evidence="13">
    <location>
        <begin position="392"/>
        <end position="401"/>
    </location>
</feature>
<comment type="PTM">
    <text evidence="12">Is synthesized initially as an inactive proenzyme. Formation of the active enzyme involves a self-maturation process in which the active site pyruvoyl group is generated from an internal serine residue via an autocatalytic post-translational modification. Two non-identical subunits are generated from the proenzyme in this reaction, and the pyruvate is formed at the N-terminus of the alpha chain, which is derived from the carboxyl end of the proenzyme. The autoendoproteolytic cleavage occurs by a canonical serine protease mechanism, in which the side chain hydroxyl group of the serine supplies its oxygen atom to form the C-terminus of the beta chain, while the remainder of the serine residue undergoes an oxidative deamination to produce ammonia and the pyruvoyl prosthetic group on the alpha chain. During this reaction, the Ser that is part of the protease active site of the proenzyme becomes the pyruvoyl prosthetic group, which constitutes an essential element of the active site of the mature decarboxylase.</text>
</comment>
<evidence type="ECO:0000256" key="8">
    <source>
        <dbReference type="ARBA" id="ARBA00023209"/>
    </source>
</evidence>
<evidence type="ECO:0000256" key="2">
    <source>
        <dbReference type="ARBA" id="ARBA00022516"/>
    </source>
</evidence>
<comment type="pathway">
    <text evidence="12">Phospholipid metabolism; phosphatidylethanolamine biosynthesis; phosphatidylethanolamine from CDP-diacylglycerol: step 2/2.</text>
</comment>
<dbReference type="AlphaFoldDB" id="A0A5C5G2E1"/>
<keyword evidence="6 12" id="KW-0443">Lipid metabolism</keyword>
<dbReference type="GO" id="GO:0005743">
    <property type="term" value="C:mitochondrial inner membrane"/>
    <property type="evidence" value="ECO:0007669"/>
    <property type="project" value="UniProtKB-SubCell"/>
</dbReference>